<keyword evidence="3" id="KW-1185">Reference proteome</keyword>
<evidence type="ECO:0000313" key="2">
    <source>
        <dbReference type="EMBL" id="NYJ76425.1"/>
    </source>
</evidence>
<protein>
    <submittedName>
        <fullName evidence="2">Uncharacterized protein</fullName>
    </submittedName>
</protein>
<comment type="caution">
    <text evidence="2">The sequence shown here is derived from an EMBL/GenBank/DDBJ whole genome shotgun (WGS) entry which is preliminary data.</text>
</comment>
<evidence type="ECO:0000313" key="3">
    <source>
        <dbReference type="Proteomes" id="UP000571817"/>
    </source>
</evidence>
<gene>
    <name evidence="2" type="ORF">HNR15_003388</name>
</gene>
<evidence type="ECO:0000256" key="1">
    <source>
        <dbReference type="SAM" id="MobiDB-lite"/>
    </source>
</evidence>
<reference evidence="2 3" key="1">
    <citation type="submission" date="2020-07" db="EMBL/GenBank/DDBJ databases">
        <title>Sequencing the genomes of 1000 actinobacteria strains.</title>
        <authorList>
            <person name="Klenk H.-P."/>
        </authorList>
    </citation>
    <scope>NUCLEOTIDE SEQUENCE [LARGE SCALE GENOMIC DNA]</scope>
    <source>
        <strain evidence="2 3">DSM 29531</strain>
    </source>
</reference>
<feature type="compositionally biased region" description="Polar residues" evidence="1">
    <location>
        <begin position="10"/>
        <end position="25"/>
    </location>
</feature>
<dbReference type="RefSeq" id="WP_179483484.1">
    <property type="nucleotide sequence ID" value="NZ_JACCFW010000001.1"/>
</dbReference>
<sequence>MSDDDEKQVSETSMMTPGGSVQDSPGTDDGVPPAEDSQTEADGAPRDYRADKTVSDETIPQADPEELG</sequence>
<name>A0A853DQN1_9MICO</name>
<dbReference type="Proteomes" id="UP000571817">
    <property type="component" value="Unassembled WGS sequence"/>
</dbReference>
<dbReference type="AlphaFoldDB" id="A0A853DQN1"/>
<accession>A0A853DQN1</accession>
<dbReference type="EMBL" id="JACCFW010000001">
    <property type="protein sequence ID" value="NYJ76425.1"/>
    <property type="molecule type" value="Genomic_DNA"/>
</dbReference>
<proteinExistence type="predicted"/>
<feature type="region of interest" description="Disordered" evidence="1">
    <location>
        <begin position="1"/>
        <end position="68"/>
    </location>
</feature>
<feature type="compositionally biased region" description="Basic and acidic residues" evidence="1">
    <location>
        <begin position="43"/>
        <end position="55"/>
    </location>
</feature>
<organism evidence="2 3">
    <name type="scientific">Allobranchiibius huperziae</name>
    <dbReference type="NCBI Taxonomy" id="1874116"/>
    <lineage>
        <taxon>Bacteria</taxon>
        <taxon>Bacillati</taxon>
        <taxon>Actinomycetota</taxon>
        <taxon>Actinomycetes</taxon>
        <taxon>Micrococcales</taxon>
        <taxon>Dermacoccaceae</taxon>
        <taxon>Allobranchiibius</taxon>
    </lineage>
</organism>